<gene>
    <name evidence="1" type="ORF">ERS852407_02485</name>
</gene>
<accession>A0A174E995</accession>
<name>A0A174E995_9FIRM</name>
<sequence length="331" mass="37218">MVQMERKSMRGTIRYTVICGSLILAVLSAGCKTGGQSVTYAGEQVPAASAPQKEEEIIYLIGDDDVTDQEKSSEKRDSLINPEGKTLEERFFTPEGYTRIPKEMGSFQGYLRRYAMKPDQSPVLLYDGSEKQNQSAHAAVFSMPVFDGDLQQCADSIIRIYSEYFWKMGDYDKIAFHLTNGFLMDYPAWKSGKRLVVDGNKTSWVSKSGSDDSYETFLKYLRTVMIYAGTLSLNEEAVPVNVSDIQAGDMFIKGGSPGHCVMVADVAQNRDGNRCFLLAQGYMPAQEFQIIKNPLHGDDPWYYAAELNYPLVTPEYVFNEGSLKRWYGFGY</sequence>
<dbReference type="EMBL" id="CYZE01000005">
    <property type="protein sequence ID" value="CUO32550.1"/>
    <property type="molecule type" value="Genomic_DNA"/>
</dbReference>
<organism evidence="1 2">
    <name type="scientific">Hungatella hathewayi</name>
    <dbReference type="NCBI Taxonomy" id="154046"/>
    <lineage>
        <taxon>Bacteria</taxon>
        <taxon>Bacillati</taxon>
        <taxon>Bacillota</taxon>
        <taxon>Clostridia</taxon>
        <taxon>Lachnospirales</taxon>
        <taxon>Lachnospiraceae</taxon>
        <taxon>Hungatella</taxon>
    </lineage>
</organism>
<evidence type="ECO:0000313" key="2">
    <source>
        <dbReference type="Proteomes" id="UP000095651"/>
    </source>
</evidence>
<dbReference type="Pfam" id="PF16138">
    <property type="entry name" value="DUF4846"/>
    <property type="match status" value="1"/>
</dbReference>
<dbReference type="AlphaFoldDB" id="A0A174E995"/>
<protein>
    <submittedName>
        <fullName evidence="1">Lipoprotein</fullName>
    </submittedName>
</protein>
<dbReference type="PROSITE" id="PS51257">
    <property type="entry name" value="PROKAR_LIPOPROTEIN"/>
    <property type="match status" value="1"/>
</dbReference>
<dbReference type="InterPro" id="IPR032315">
    <property type="entry name" value="DUF4846"/>
</dbReference>
<reference evidence="1 2" key="1">
    <citation type="submission" date="2015-09" db="EMBL/GenBank/DDBJ databases">
        <authorList>
            <consortium name="Pathogen Informatics"/>
        </authorList>
    </citation>
    <scope>NUCLEOTIDE SEQUENCE [LARGE SCALE GENOMIC DNA]</scope>
    <source>
        <strain evidence="1 2">2789STDY5608850</strain>
    </source>
</reference>
<evidence type="ECO:0000313" key="1">
    <source>
        <dbReference type="EMBL" id="CUO32550.1"/>
    </source>
</evidence>
<proteinExistence type="predicted"/>
<dbReference type="Proteomes" id="UP000095651">
    <property type="component" value="Unassembled WGS sequence"/>
</dbReference>
<keyword evidence="1" id="KW-0449">Lipoprotein</keyword>